<evidence type="ECO:0000313" key="2">
    <source>
        <dbReference type="Proteomes" id="UP000324222"/>
    </source>
</evidence>
<proteinExistence type="predicted"/>
<protein>
    <submittedName>
        <fullName evidence="1">Putative 39S ribosomal protein L45, mitochondrial</fullName>
    </submittedName>
</protein>
<dbReference type="EMBL" id="VSRR010049171">
    <property type="protein sequence ID" value="MPC78714.1"/>
    <property type="molecule type" value="Genomic_DNA"/>
</dbReference>
<keyword evidence="1" id="KW-0689">Ribosomal protein</keyword>
<dbReference type="AlphaFoldDB" id="A0A5B7IDE4"/>
<keyword evidence="2" id="KW-1185">Reference proteome</keyword>
<comment type="caution">
    <text evidence="1">The sequence shown here is derived from an EMBL/GenBank/DDBJ whole genome shotgun (WGS) entry which is preliminary data.</text>
</comment>
<dbReference type="Proteomes" id="UP000324222">
    <property type="component" value="Unassembled WGS sequence"/>
</dbReference>
<organism evidence="1 2">
    <name type="scientific">Portunus trituberculatus</name>
    <name type="common">Swimming crab</name>
    <name type="synonym">Neptunus trituberculatus</name>
    <dbReference type="NCBI Taxonomy" id="210409"/>
    <lineage>
        <taxon>Eukaryota</taxon>
        <taxon>Metazoa</taxon>
        <taxon>Ecdysozoa</taxon>
        <taxon>Arthropoda</taxon>
        <taxon>Crustacea</taxon>
        <taxon>Multicrustacea</taxon>
        <taxon>Malacostraca</taxon>
        <taxon>Eumalacostraca</taxon>
        <taxon>Eucarida</taxon>
        <taxon>Decapoda</taxon>
        <taxon>Pleocyemata</taxon>
        <taxon>Brachyura</taxon>
        <taxon>Eubrachyura</taxon>
        <taxon>Portunoidea</taxon>
        <taxon>Portunidae</taxon>
        <taxon>Portuninae</taxon>
        <taxon>Portunus</taxon>
    </lineage>
</organism>
<name>A0A5B7IDE4_PORTR</name>
<accession>A0A5B7IDE4</accession>
<keyword evidence="1" id="KW-0687">Ribonucleoprotein</keyword>
<dbReference type="OrthoDB" id="19619at2759"/>
<evidence type="ECO:0000313" key="1">
    <source>
        <dbReference type="EMBL" id="MPC78714.1"/>
    </source>
</evidence>
<reference evidence="1 2" key="1">
    <citation type="submission" date="2019-05" db="EMBL/GenBank/DDBJ databases">
        <title>Another draft genome of Portunus trituberculatus and its Hox gene families provides insights of decapod evolution.</title>
        <authorList>
            <person name="Jeong J.-H."/>
            <person name="Song I."/>
            <person name="Kim S."/>
            <person name="Choi T."/>
            <person name="Kim D."/>
            <person name="Ryu S."/>
            <person name="Kim W."/>
        </authorList>
    </citation>
    <scope>NUCLEOTIDE SEQUENCE [LARGE SCALE GENOMIC DNA]</scope>
    <source>
        <tissue evidence="1">Muscle</tissue>
    </source>
</reference>
<sequence length="98" mass="10781">MKEKGIKPVRPWQERPVCISSTTATFEPYVPPEGDGKVSTLSTAVSVALPQNFSVVGYISAVNSNIVSNKSMLYILHTYILYQSCLLQKKGAYPRKGT</sequence>
<dbReference type="GO" id="GO:0005840">
    <property type="term" value="C:ribosome"/>
    <property type="evidence" value="ECO:0007669"/>
    <property type="project" value="UniProtKB-KW"/>
</dbReference>
<gene>
    <name evidence="1" type="primary">mRpL45_1</name>
    <name evidence="1" type="ORF">E2C01_073211</name>
</gene>